<sequence>MSGDARRALVLDCDGVLADTELDGHLVAFNRTFDELGFGFQWTAEEYGPLLRIGGGKERLKAYLAQHPEIDLGSGDELDARIAAAHQRKSAIYVELVEAGALPGRPGVARLIGEALDAGWQVAVASTSAERSVDAVLTSVIGPERRAQIAGVFAGDIVPAKKPAPDIYLLAIEKLGRTADEVVVVEDSQSGAAAAAAAGLAHIVTVSHFTGEDDFPAATTVVSSLGEAGVPAELLAGYDARDGYPLVELEGIERLLQTARAGAAAR</sequence>
<reference evidence="1 2" key="1">
    <citation type="submission" date="2019-06" db="EMBL/GenBank/DDBJ databases">
        <authorList>
            <person name="Li F."/>
        </authorList>
    </citation>
    <scope>NUCLEOTIDE SEQUENCE [LARGE SCALE GENOMIC DNA]</scope>
    <source>
        <strain evidence="1 2">10F1D-1</strain>
    </source>
</reference>
<dbReference type="Pfam" id="PF00702">
    <property type="entry name" value="Hydrolase"/>
    <property type="match status" value="1"/>
</dbReference>
<dbReference type="Proteomes" id="UP000316252">
    <property type="component" value="Unassembled WGS sequence"/>
</dbReference>
<evidence type="ECO:0000313" key="2">
    <source>
        <dbReference type="Proteomes" id="UP000316252"/>
    </source>
</evidence>
<dbReference type="PANTHER" id="PTHR42896">
    <property type="entry name" value="XYLULOSE-1,5-BISPHOSPHATE (XUBP) PHOSPHATASE"/>
    <property type="match status" value="1"/>
</dbReference>
<organism evidence="1 2">
    <name type="scientific">Schumannella soli</name>
    <dbReference type="NCBI Taxonomy" id="2590779"/>
    <lineage>
        <taxon>Bacteria</taxon>
        <taxon>Bacillati</taxon>
        <taxon>Actinomycetota</taxon>
        <taxon>Actinomycetes</taxon>
        <taxon>Micrococcales</taxon>
        <taxon>Microbacteriaceae</taxon>
        <taxon>Schumannella</taxon>
    </lineage>
</organism>
<dbReference type="InterPro" id="IPR023214">
    <property type="entry name" value="HAD_sf"/>
</dbReference>
<proteinExistence type="predicted"/>
<dbReference type="InterPro" id="IPR044999">
    <property type="entry name" value="CbbY-like"/>
</dbReference>
<dbReference type="InterPro" id="IPR036412">
    <property type="entry name" value="HAD-like_sf"/>
</dbReference>
<dbReference type="SFLD" id="SFLDS00003">
    <property type="entry name" value="Haloacid_Dehalogenase"/>
    <property type="match status" value="1"/>
</dbReference>
<dbReference type="Gene3D" id="1.10.150.240">
    <property type="entry name" value="Putative phosphatase, domain 2"/>
    <property type="match status" value="1"/>
</dbReference>
<dbReference type="InterPro" id="IPR023198">
    <property type="entry name" value="PGP-like_dom2"/>
</dbReference>
<dbReference type="SFLD" id="SFLDG01129">
    <property type="entry name" value="C1.5:_HAD__Beta-PGM__Phosphata"/>
    <property type="match status" value="1"/>
</dbReference>
<dbReference type="PANTHER" id="PTHR42896:SF2">
    <property type="entry name" value="CBBY-LIKE PROTEIN"/>
    <property type="match status" value="1"/>
</dbReference>
<dbReference type="InterPro" id="IPR006439">
    <property type="entry name" value="HAD-SF_hydro_IA"/>
</dbReference>
<gene>
    <name evidence="1" type="ORF">FJ657_14860</name>
</gene>
<name>A0A506Y044_9MICO</name>
<dbReference type="EMBL" id="VHQG01000004">
    <property type="protein sequence ID" value="TPW74847.1"/>
    <property type="molecule type" value="Genomic_DNA"/>
</dbReference>
<dbReference type="SUPFAM" id="SSF56784">
    <property type="entry name" value="HAD-like"/>
    <property type="match status" value="1"/>
</dbReference>
<keyword evidence="1" id="KW-0378">Hydrolase</keyword>
<dbReference type="GO" id="GO:0016787">
    <property type="term" value="F:hydrolase activity"/>
    <property type="evidence" value="ECO:0007669"/>
    <property type="project" value="UniProtKB-KW"/>
</dbReference>
<protein>
    <submittedName>
        <fullName evidence="1">HAD-IA family hydrolase</fullName>
    </submittedName>
</protein>
<dbReference type="Gene3D" id="3.40.50.1000">
    <property type="entry name" value="HAD superfamily/HAD-like"/>
    <property type="match status" value="1"/>
</dbReference>
<accession>A0A506Y044</accession>
<dbReference type="NCBIfam" id="TIGR01509">
    <property type="entry name" value="HAD-SF-IA-v3"/>
    <property type="match status" value="1"/>
</dbReference>
<evidence type="ECO:0000313" key="1">
    <source>
        <dbReference type="EMBL" id="TPW74847.1"/>
    </source>
</evidence>
<dbReference type="AlphaFoldDB" id="A0A506Y044"/>
<dbReference type="RefSeq" id="WP_141164478.1">
    <property type="nucleotide sequence ID" value="NZ_VHQG01000004.1"/>
</dbReference>
<keyword evidence="2" id="KW-1185">Reference proteome</keyword>
<dbReference type="OrthoDB" id="9812856at2"/>
<comment type="caution">
    <text evidence="1">The sequence shown here is derived from an EMBL/GenBank/DDBJ whole genome shotgun (WGS) entry which is preliminary data.</text>
</comment>